<dbReference type="GO" id="GO:0005634">
    <property type="term" value="C:nucleus"/>
    <property type="evidence" value="ECO:0007669"/>
    <property type="project" value="UniProtKB-SubCell"/>
</dbReference>
<dbReference type="HOGENOM" id="CLU_000288_57_0_1"/>
<evidence type="ECO:0000256" key="3">
    <source>
        <dbReference type="ARBA" id="ARBA00022737"/>
    </source>
</evidence>
<dbReference type="Pfam" id="PF00400">
    <property type="entry name" value="WD40"/>
    <property type="match status" value="3"/>
</dbReference>
<organism evidence="7 8">
    <name type="scientific">Tetrahymena thermophila (strain SB210)</name>
    <dbReference type="NCBI Taxonomy" id="312017"/>
    <lineage>
        <taxon>Eukaryota</taxon>
        <taxon>Sar</taxon>
        <taxon>Alveolata</taxon>
        <taxon>Ciliophora</taxon>
        <taxon>Intramacronucleata</taxon>
        <taxon>Oligohymenophorea</taxon>
        <taxon>Hymenostomatida</taxon>
        <taxon>Tetrahymenina</taxon>
        <taxon>Tetrahymenidae</taxon>
        <taxon>Tetrahymena</taxon>
    </lineage>
</organism>
<dbReference type="PROSITE" id="PS50082">
    <property type="entry name" value="WD_REPEATS_2"/>
    <property type="match status" value="2"/>
</dbReference>
<dbReference type="InterPro" id="IPR020472">
    <property type="entry name" value="WD40_PAC1"/>
</dbReference>
<dbReference type="EMBL" id="GG662704">
    <property type="protein sequence ID" value="EAR95418.2"/>
    <property type="molecule type" value="Genomic_DNA"/>
</dbReference>
<evidence type="ECO:0000313" key="8">
    <source>
        <dbReference type="Proteomes" id="UP000009168"/>
    </source>
</evidence>
<dbReference type="PRINTS" id="PR00320">
    <property type="entry name" value="GPROTEINBRPT"/>
</dbReference>
<proteinExistence type="predicted"/>
<keyword evidence="3" id="KW-0677">Repeat</keyword>
<keyword evidence="8" id="KW-1185">Reference proteome</keyword>
<keyword evidence="2 5" id="KW-0853">WD repeat</keyword>
<feature type="repeat" description="WD" evidence="5">
    <location>
        <begin position="372"/>
        <end position="414"/>
    </location>
</feature>
<dbReference type="OMA" id="TQEVEYT"/>
<name>Q23G42_TETTS</name>
<dbReference type="OrthoDB" id="10261640at2759"/>
<feature type="domain" description="NLE" evidence="6">
    <location>
        <begin position="19"/>
        <end position="91"/>
    </location>
</feature>
<gene>
    <name evidence="7" type="ORF">TTHERM_00077220</name>
</gene>
<dbReference type="eggNOG" id="KOG0313">
    <property type="taxonomic scope" value="Eukaryota"/>
</dbReference>
<evidence type="ECO:0000256" key="1">
    <source>
        <dbReference type="ARBA" id="ARBA00004123"/>
    </source>
</evidence>
<dbReference type="SMART" id="SM00320">
    <property type="entry name" value="WD40"/>
    <property type="match status" value="5"/>
</dbReference>
<dbReference type="InterPro" id="IPR001680">
    <property type="entry name" value="WD40_rpt"/>
</dbReference>
<evidence type="ECO:0000256" key="5">
    <source>
        <dbReference type="PROSITE-ProRule" id="PRU00221"/>
    </source>
</evidence>
<dbReference type="PROSITE" id="PS50294">
    <property type="entry name" value="WD_REPEATS_REGION"/>
    <property type="match status" value="1"/>
</dbReference>
<dbReference type="GeneID" id="7834403"/>
<dbReference type="Gene3D" id="2.130.10.10">
    <property type="entry name" value="YVTN repeat-like/Quinoprotein amine dehydrogenase"/>
    <property type="match status" value="1"/>
</dbReference>
<sequence>MEIENKQNLENSENIQSVIFCIFKTHLPAEYKVEEDVIELPTSLNEKALNENLVQLLQAQHDDEEPTKFQNMRFEFMIKSEFLRGTLRSHILKHDLMTEKTIEIWYTFSLQPPKEDKKAEEEDWVSCLTLLKPFEPSKCQPVIASLYNGSISVYSENLKHLYRHQITDASIKAIGVQQNYLSGSANEYLVFTACEDETMRVGNLSYEVQKGKVNIGYTEIADCIGSESQLQCLDLNILQNNLVCAGNYKGDILVYSLTNKYLEEAPSAGGEGVGKKKVKLSKKQLDPITKISIHHDRVSNVYWKDSDRILSSSHDHHIKLYDTSKQAEVNDITCKDSAVTAMFPTKDFILSGHEDNTIKSWDLRDKAPAKVFKSHTSWISSIKGLETDSNIFLTTSYDHTVKIWDMRSTFPLFTLKTHHDKVLSGIWNSSASVISGGSDNEIVSHLFNGE</sequence>
<dbReference type="Proteomes" id="UP000009168">
    <property type="component" value="Unassembled WGS sequence"/>
</dbReference>
<dbReference type="PANTHER" id="PTHR19855">
    <property type="entry name" value="WD40 REPEAT PROTEIN 12, 37"/>
    <property type="match status" value="1"/>
</dbReference>
<comment type="subcellular location">
    <subcellularLocation>
        <location evidence="1">Nucleus</location>
    </subcellularLocation>
</comment>
<dbReference type="AlphaFoldDB" id="Q23G42"/>
<dbReference type="KEGG" id="tet:TTHERM_00077220"/>
<evidence type="ECO:0000259" key="6">
    <source>
        <dbReference type="Pfam" id="PF08154"/>
    </source>
</evidence>
<dbReference type="InParanoid" id="Q23G42"/>
<keyword evidence="4" id="KW-0539">Nucleus</keyword>
<dbReference type="InterPro" id="IPR012972">
    <property type="entry name" value="NLE"/>
</dbReference>
<protein>
    <submittedName>
        <fullName evidence="7">Ribosome biogenesis protein WDR12, putative</fullName>
    </submittedName>
</protein>
<dbReference type="STRING" id="312017.Q23G42"/>
<feature type="repeat" description="WD" evidence="5">
    <location>
        <begin position="344"/>
        <end position="371"/>
    </location>
</feature>
<dbReference type="InterPro" id="IPR036322">
    <property type="entry name" value="WD40_repeat_dom_sf"/>
</dbReference>
<evidence type="ECO:0000256" key="2">
    <source>
        <dbReference type="ARBA" id="ARBA00022574"/>
    </source>
</evidence>
<dbReference type="PANTHER" id="PTHR19855:SF11">
    <property type="entry name" value="RIBOSOME BIOGENESIS PROTEIN WDR12"/>
    <property type="match status" value="1"/>
</dbReference>
<dbReference type="Pfam" id="PF08154">
    <property type="entry name" value="NLE"/>
    <property type="match status" value="1"/>
</dbReference>
<dbReference type="FunCoup" id="Q23G42">
    <property type="interactions" value="269"/>
</dbReference>
<dbReference type="RefSeq" id="XP_001015663.2">
    <property type="nucleotide sequence ID" value="XM_001015663.2"/>
</dbReference>
<accession>Q23G42</accession>
<dbReference type="InterPro" id="IPR015943">
    <property type="entry name" value="WD40/YVTN_repeat-like_dom_sf"/>
</dbReference>
<evidence type="ECO:0000313" key="7">
    <source>
        <dbReference type="EMBL" id="EAR95418.2"/>
    </source>
</evidence>
<evidence type="ECO:0000256" key="4">
    <source>
        <dbReference type="ARBA" id="ARBA00023242"/>
    </source>
</evidence>
<dbReference type="SUPFAM" id="SSF50978">
    <property type="entry name" value="WD40 repeat-like"/>
    <property type="match status" value="1"/>
</dbReference>
<reference evidence="8" key="1">
    <citation type="journal article" date="2006" name="PLoS Biol.">
        <title>Macronuclear genome sequence of the ciliate Tetrahymena thermophila, a model eukaryote.</title>
        <authorList>
            <person name="Eisen J.A."/>
            <person name="Coyne R.S."/>
            <person name="Wu M."/>
            <person name="Wu D."/>
            <person name="Thiagarajan M."/>
            <person name="Wortman J.R."/>
            <person name="Badger J.H."/>
            <person name="Ren Q."/>
            <person name="Amedeo P."/>
            <person name="Jones K.M."/>
            <person name="Tallon L.J."/>
            <person name="Delcher A.L."/>
            <person name="Salzberg S.L."/>
            <person name="Silva J.C."/>
            <person name="Haas B.J."/>
            <person name="Majoros W.H."/>
            <person name="Farzad M."/>
            <person name="Carlton J.M."/>
            <person name="Smith R.K. Jr."/>
            <person name="Garg J."/>
            <person name="Pearlman R.E."/>
            <person name="Karrer K.M."/>
            <person name="Sun L."/>
            <person name="Manning G."/>
            <person name="Elde N.C."/>
            <person name="Turkewitz A.P."/>
            <person name="Asai D.J."/>
            <person name="Wilkes D.E."/>
            <person name="Wang Y."/>
            <person name="Cai H."/>
            <person name="Collins K."/>
            <person name="Stewart B.A."/>
            <person name="Lee S.R."/>
            <person name="Wilamowska K."/>
            <person name="Weinberg Z."/>
            <person name="Ruzzo W.L."/>
            <person name="Wloga D."/>
            <person name="Gaertig J."/>
            <person name="Frankel J."/>
            <person name="Tsao C.-C."/>
            <person name="Gorovsky M.A."/>
            <person name="Keeling P.J."/>
            <person name="Waller R.F."/>
            <person name="Patron N.J."/>
            <person name="Cherry J.M."/>
            <person name="Stover N.A."/>
            <person name="Krieger C.J."/>
            <person name="del Toro C."/>
            <person name="Ryder H.F."/>
            <person name="Williamson S.C."/>
            <person name="Barbeau R.A."/>
            <person name="Hamilton E.P."/>
            <person name="Orias E."/>
        </authorList>
    </citation>
    <scope>NUCLEOTIDE SEQUENCE [LARGE SCALE GENOMIC DNA]</scope>
    <source>
        <strain evidence="8">SB210</strain>
    </source>
</reference>